<comment type="caution">
    <text evidence="4">The sequence shown here is derived from an EMBL/GenBank/DDBJ whole genome shotgun (WGS) entry which is preliminary data.</text>
</comment>
<keyword evidence="2" id="KW-0472">Membrane</keyword>
<dbReference type="Proteomes" id="UP000249130">
    <property type="component" value="Unassembled WGS sequence"/>
</dbReference>
<name>A0A327L2B6_9BRAD</name>
<evidence type="ECO:0000259" key="3">
    <source>
        <dbReference type="Pfam" id="PF03703"/>
    </source>
</evidence>
<feature type="region of interest" description="Disordered" evidence="1">
    <location>
        <begin position="212"/>
        <end position="240"/>
    </location>
</feature>
<gene>
    <name evidence="4" type="ORF">CH341_05170</name>
</gene>
<keyword evidence="5" id="KW-1185">Reference proteome</keyword>
<keyword evidence="2" id="KW-0812">Transmembrane</keyword>
<accession>A0A327L2B6</accession>
<feature type="transmembrane region" description="Helical" evidence="2">
    <location>
        <begin position="92"/>
        <end position="113"/>
    </location>
</feature>
<dbReference type="OrthoDB" id="7345733at2"/>
<feature type="transmembrane region" description="Helical" evidence="2">
    <location>
        <begin position="63"/>
        <end position="80"/>
    </location>
</feature>
<dbReference type="InterPro" id="IPR005182">
    <property type="entry name" value="YdbS-like_PH"/>
</dbReference>
<evidence type="ECO:0000313" key="5">
    <source>
        <dbReference type="Proteomes" id="UP000249130"/>
    </source>
</evidence>
<sequence>MRLFRRRQALRDAGAGGAAAVRWPQPWVPRSLPEALPEGEEILWRGGPLAWPVAVHVFHIRKVAVYFAALLVWVCASTYADDRSVTGVLVAAAWVVLLALVAIGILGLFAWLVRRTTTYTVTSRRLILQYGVAFPMTLNLPFKFIGSAALRLYGDGAGDIPVVLTGGTKIAYPVLWPHARPWHLRKPQPMLRAVEDARRVAEILSRALVTGSGAERPPAAGIAPTTTETPDLPQPSSAAA</sequence>
<organism evidence="4 5">
    <name type="scientific">Rhodoplanes roseus</name>
    <dbReference type="NCBI Taxonomy" id="29409"/>
    <lineage>
        <taxon>Bacteria</taxon>
        <taxon>Pseudomonadati</taxon>
        <taxon>Pseudomonadota</taxon>
        <taxon>Alphaproteobacteria</taxon>
        <taxon>Hyphomicrobiales</taxon>
        <taxon>Nitrobacteraceae</taxon>
        <taxon>Rhodoplanes</taxon>
    </lineage>
</organism>
<reference evidence="4 5" key="1">
    <citation type="submission" date="2017-07" db="EMBL/GenBank/DDBJ databases">
        <title>Draft Genome Sequences of Select Purple Nonsulfur Bacteria.</title>
        <authorList>
            <person name="Lasarre B."/>
            <person name="Mckinlay J.B."/>
        </authorList>
    </citation>
    <scope>NUCLEOTIDE SEQUENCE [LARGE SCALE GENOMIC DNA]</scope>
    <source>
        <strain evidence="4 5">DSM 5909</strain>
    </source>
</reference>
<dbReference type="NCBIfam" id="NF040894">
    <property type="entry name" value="puhB_PGC"/>
    <property type="match status" value="1"/>
</dbReference>
<proteinExistence type="predicted"/>
<keyword evidence="2" id="KW-1133">Transmembrane helix</keyword>
<feature type="domain" description="YdbS-like PH" evidence="3">
    <location>
        <begin position="115"/>
        <end position="203"/>
    </location>
</feature>
<evidence type="ECO:0000313" key="4">
    <source>
        <dbReference type="EMBL" id="RAI45230.1"/>
    </source>
</evidence>
<dbReference type="Pfam" id="PF03703">
    <property type="entry name" value="bPH_2"/>
    <property type="match status" value="1"/>
</dbReference>
<feature type="compositionally biased region" description="Polar residues" evidence="1">
    <location>
        <begin position="224"/>
        <end position="240"/>
    </location>
</feature>
<evidence type="ECO:0000256" key="1">
    <source>
        <dbReference type="SAM" id="MobiDB-lite"/>
    </source>
</evidence>
<dbReference type="EMBL" id="NPEX01000021">
    <property type="protein sequence ID" value="RAI45230.1"/>
    <property type="molecule type" value="Genomic_DNA"/>
</dbReference>
<dbReference type="AlphaFoldDB" id="A0A327L2B6"/>
<evidence type="ECO:0000256" key="2">
    <source>
        <dbReference type="SAM" id="Phobius"/>
    </source>
</evidence>
<protein>
    <recommendedName>
        <fullName evidence="3">YdbS-like PH domain-containing protein</fullName>
    </recommendedName>
</protein>
<dbReference type="InterPro" id="IPR054839">
    <property type="entry name" value="puhB_PGC"/>
</dbReference>